<dbReference type="GO" id="GO:0016740">
    <property type="term" value="F:transferase activity"/>
    <property type="evidence" value="ECO:0007669"/>
    <property type="project" value="UniProtKB-KW"/>
</dbReference>
<dbReference type="InterPro" id="IPR050509">
    <property type="entry name" value="CoA-transferase_III"/>
</dbReference>
<name>A0A930BSV2_9RHOO</name>
<evidence type="ECO:0000313" key="1">
    <source>
        <dbReference type="EMBL" id="MBF1164631.1"/>
    </source>
</evidence>
<comment type="caution">
    <text evidence="1">The sequence shown here is derived from an EMBL/GenBank/DDBJ whole genome shotgun (WGS) entry which is preliminary data.</text>
</comment>
<dbReference type="InterPro" id="IPR044855">
    <property type="entry name" value="CoA-Trfase_III_dom3_sf"/>
</dbReference>
<dbReference type="InterPro" id="IPR023606">
    <property type="entry name" value="CoA-Trfase_III_dom_1_sf"/>
</dbReference>
<protein>
    <submittedName>
        <fullName evidence="1">CoA transferase</fullName>
    </submittedName>
</protein>
<dbReference type="Gene3D" id="3.40.50.10540">
    <property type="entry name" value="Crotonobetainyl-coa:carnitine coa-transferase, domain 1"/>
    <property type="match status" value="2"/>
</dbReference>
<keyword evidence="1" id="KW-0808">Transferase</keyword>
<dbReference type="InterPro" id="IPR003673">
    <property type="entry name" value="CoA-Trfase_fam_III"/>
</dbReference>
<proteinExistence type="predicted"/>
<dbReference type="SUPFAM" id="SSF89796">
    <property type="entry name" value="CoA-transferase family III (CaiB/BaiF)"/>
    <property type="match status" value="1"/>
</dbReference>
<evidence type="ECO:0000313" key="2">
    <source>
        <dbReference type="Proteomes" id="UP000718593"/>
    </source>
</evidence>
<accession>A0A930BSV2</accession>
<dbReference type="Gene3D" id="3.30.1540.10">
    <property type="entry name" value="formyl-coa transferase, domain 3"/>
    <property type="match status" value="1"/>
</dbReference>
<dbReference type="Pfam" id="PF02515">
    <property type="entry name" value="CoA_transf_3"/>
    <property type="match status" value="1"/>
</dbReference>
<organism evidence="1 2">
    <name type="scientific">Dechloromonas agitata</name>
    <dbReference type="NCBI Taxonomy" id="73030"/>
    <lineage>
        <taxon>Bacteria</taxon>
        <taxon>Pseudomonadati</taxon>
        <taxon>Pseudomonadota</taxon>
        <taxon>Betaproteobacteria</taxon>
        <taxon>Rhodocyclales</taxon>
        <taxon>Azonexaceae</taxon>
        <taxon>Dechloromonas</taxon>
    </lineage>
</organism>
<gene>
    <name evidence="1" type="ORF">HXL68_06285</name>
</gene>
<dbReference type="PANTHER" id="PTHR48228:SF5">
    <property type="entry name" value="ALPHA-METHYLACYL-COA RACEMASE"/>
    <property type="match status" value="1"/>
</dbReference>
<sequence length="385" mass="41488">MSRPAPLAGIKVLDLTRLLPGPVATLHLADLGAEVIKIEDPQIGDYARTLGTGTGEDSAYFRMINRNKQGMVLDLKKPEGVEVFLRLAATADVIVESFRPGVVDKLGIGYETVRAINPKIAYCAISGYGQDGPYKNLAGHDINYLGYAGVLEQIGIEGSQPAVPNFQIADLLGGALTGVMGILAAVVEAQRTGQGRYVDVSMTDSVLAHTYFAMLRLNDAGHSVPRGSDLLSGGLPCYATYRCADGKYMAVGALESKFWKICCTTLERPDWVARQWDAGLRSEMAALFATRPRDDWAERFLPTDCCVTPILSPEEALRNEQLQARGMIIEGAGLTQFAPPLKLSEYEFTVRQTAPRPGQHNEAILRAAGYAAEDIARLKAGGALG</sequence>
<dbReference type="Proteomes" id="UP000718593">
    <property type="component" value="Unassembled WGS sequence"/>
</dbReference>
<reference evidence="1" key="1">
    <citation type="submission" date="2020-04" db="EMBL/GenBank/DDBJ databases">
        <title>Deep metagenomics examines the oral microbiome during advanced dental caries in children, revealing novel taxa and co-occurrences with host molecules.</title>
        <authorList>
            <person name="Baker J.L."/>
            <person name="Morton J.T."/>
            <person name="Dinis M."/>
            <person name="Alvarez R."/>
            <person name="Tran N.C."/>
            <person name="Knight R."/>
            <person name="Edlund A."/>
        </authorList>
    </citation>
    <scope>NUCLEOTIDE SEQUENCE</scope>
    <source>
        <strain evidence="1">JCVI_32_bin.24</strain>
    </source>
</reference>
<dbReference type="EMBL" id="JABZMI010000092">
    <property type="protein sequence ID" value="MBF1164631.1"/>
    <property type="molecule type" value="Genomic_DNA"/>
</dbReference>
<dbReference type="PANTHER" id="PTHR48228">
    <property type="entry name" value="SUCCINYL-COA--D-CITRAMALATE COA-TRANSFERASE"/>
    <property type="match status" value="1"/>
</dbReference>
<dbReference type="AlphaFoldDB" id="A0A930BSV2"/>